<reference evidence="2" key="1">
    <citation type="submission" date="2025-08" db="UniProtKB">
        <authorList>
            <consortium name="Ensembl"/>
        </authorList>
    </citation>
    <scope>IDENTIFICATION</scope>
</reference>
<dbReference type="PANTHER" id="PTHR13800">
    <property type="entry name" value="TRANSIENT RECEPTOR POTENTIAL CATION CHANNEL, SUBFAMILY M, MEMBER 6"/>
    <property type="match status" value="1"/>
</dbReference>
<evidence type="ECO:0000313" key="3">
    <source>
        <dbReference type="Proteomes" id="UP000694390"/>
    </source>
</evidence>
<proteinExistence type="predicted"/>
<dbReference type="GO" id="GO:0005886">
    <property type="term" value="C:plasma membrane"/>
    <property type="evidence" value="ECO:0007669"/>
    <property type="project" value="TreeGrafter"/>
</dbReference>
<feature type="compositionally biased region" description="Pro residues" evidence="1">
    <location>
        <begin position="158"/>
        <end position="168"/>
    </location>
</feature>
<accession>A0A8C4Y4A3</accession>
<dbReference type="GO" id="GO:0099604">
    <property type="term" value="F:ligand-gated calcium channel activity"/>
    <property type="evidence" value="ECO:0007669"/>
    <property type="project" value="TreeGrafter"/>
</dbReference>
<organism evidence="2 3">
    <name type="scientific">Gopherus evgoodei</name>
    <name type="common">Goodes thornscrub tortoise</name>
    <dbReference type="NCBI Taxonomy" id="1825980"/>
    <lineage>
        <taxon>Eukaryota</taxon>
        <taxon>Metazoa</taxon>
        <taxon>Chordata</taxon>
        <taxon>Craniata</taxon>
        <taxon>Vertebrata</taxon>
        <taxon>Euteleostomi</taxon>
        <taxon>Archelosauria</taxon>
        <taxon>Testudinata</taxon>
        <taxon>Testudines</taxon>
        <taxon>Cryptodira</taxon>
        <taxon>Durocryptodira</taxon>
        <taxon>Testudinoidea</taxon>
        <taxon>Testudinidae</taxon>
        <taxon>Gopherus</taxon>
    </lineage>
</organism>
<evidence type="ECO:0000313" key="2">
    <source>
        <dbReference type="Ensembl" id="ENSGEVP00005017605.1"/>
    </source>
</evidence>
<dbReference type="AlphaFoldDB" id="A0A8C4Y4A3"/>
<dbReference type="InterPro" id="IPR050927">
    <property type="entry name" value="TRPM"/>
</dbReference>
<sequence length="218" mass="22392">PPPPPALQAWIPKRFKKKTCTTYIEDPRDTGAPPQCQCGSPRAEHVSVAVEDAFGTAIVSKWDSDQHTTEGPTDAFGELEFVGAGGKPSKVRGCGSGVRGTGRAGGWEGLAGGCGSGGRGAGGAGGWEGLPWALLPGASSPTARLSLTPRARSLPATPGSPPRMPPAPWTVTTRSSSWWTTALRGARGARAASVPTWRNTSPSRGWSGPCTPASCHSP</sequence>
<feature type="compositionally biased region" description="Low complexity" evidence="1">
    <location>
        <begin position="169"/>
        <end position="192"/>
    </location>
</feature>
<name>A0A8C4Y4A3_9SAUR</name>
<evidence type="ECO:0008006" key="4">
    <source>
        <dbReference type="Google" id="ProtNLM"/>
    </source>
</evidence>
<dbReference type="OrthoDB" id="301415at2759"/>
<dbReference type="GeneTree" id="ENSGT00940000158693"/>
<keyword evidence="3" id="KW-1185">Reference proteome</keyword>
<protein>
    <recommendedName>
        <fullName evidence="4">Transient receptor potential cation channel subfamily M member 4</fullName>
    </recommendedName>
</protein>
<dbReference type="PANTHER" id="PTHR13800:SF6">
    <property type="entry name" value="TRANSIENT RECEPTOR POTENTIAL CATION CHANNEL SUBFAMILY M MEMBER 4"/>
    <property type="match status" value="1"/>
</dbReference>
<dbReference type="Proteomes" id="UP000694390">
    <property type="component" value="Unassembled WGS sequence"/>
</dbReference>
<dbReference type="GO" id="GO:0005227">
    <property type="term" value="F:calcium-activated cation channel activity"/>
    <property type="evidence" value="ECO:0007669"/>
    <property type="project" value="TreeGrafter"/>
</dbReference>
<dbReference type="Ensembl" id="ENSGEVT00005018496.1">
    <property type="protein sequence ID" value="ENSGEVP00005017605.1"/>
    <property type="gene ID" value="ENSGEVG00005012407.1"/>
</dbReference>
<evidence type="ECO:0000256" key="1">
    <source>
        <dbReference type="SAM" id="MobiDB-lite"/>
    </source>
</evidence>
<reference evidence="2" key="2">
    <citation type="submission" date="2025-09" db="UniProtKB">
        <authorList>
            <consortium name="Ensembl"/>
        </authorList>
    </citation>
    <scope>IDENTIFICATION</scope>
</reference>
<feature type="region of interest" description="Disordered" evidence="1">
    <location>
        <begin position="151"/>
        <end position="218"/>
    </location>
</feature>